<dbReference type="AlphaFoldDB" id="A0A151WZA6"/>
<reference evidence="1 2" key="1">
    <citation type="submission" date="2015-09" db="EMBL/GenBank/DDBJ databases">
        <title>Trachymyrmex zeteki WGS genome.</title>
        <authorList>
            <person name="Nygaard S."/>
            <person name="Hu H."/>
            <person name="Boomsma J."/>
            <person name="Zhang G."/>
        </authorList>
    </citation>
    <scope>NUCLEOTIDE SEQUENCE [LARGE SCALE GENOMIC DNA]</scope>
    <source>
        <strain evidence="1">Tzet28-1</strain>
        <tissue evidence="1">Whole body</tissue>
    </source>
</reference>
<gene>
    <name evidence="1" type="ORF">ALC60_07646</name>
</gene>
<sequence>MQQSTATCVFIPVRTPAPTTVRAGMLYRGRGQRVEKNRWYPWPKNLGRPDAYAIRILCLPSFFVGRLVVLVGTTGGGWGDSVLPVTDRLPPLLLLSSPSLSYPPPTLPSEHIFDLYVLEIGHITILQIIFNLSRHLWHHTQAGVLNIYEVVEITVSRTSVTSYLATLQLCFFIRHRKDFNCRILRYFRYLDRKGVFTI</sequence>
<protein>
    <submittedName>
        <fullName evidence="1">Uncharacterized protein</fullName>
    </submittedName>
</protein>
<evidence type="ECO:0000313" key="2">
    <source>
        <dbReference type="Proteomes" id="UP000075809"/>
    </source>
</evidence>
<dbReference type="Proteomes" id="UP000075809">
    <property type="component" value="Unassembled WGS sequence"/>
</dbReference>
<accession>A0A151WZA6</accession>
<proteinExistence type="predicted"/>
<name>A0A151WZA6_9HYME</name>
<organism evidence="1 2">
    <name type="scientific">Mycetomoellerius zeteki</name>
    <dbReference type="NCBI Taxonomy" id="64791"/>
    <lineage>
        <taxon>Eukaryota</taxon>
        <taxon>Metazoa</taxon>
        <taxon>Ecdysozoa</taxon>
        <taxon>Arthropoda</taxon>
        <taxon>Hexapoda</taxon>
        <taxon>Insecta</taxon>
        <taxon>Pterygota</taxon>
        <taxon>Neoptera</taxon>
        <taxon>Endopterygota</taxon>
        <taxon>Hymenoptera</taxon>
        <taxon>Apocrita</taxon>
        <taxon>Aculeata</taxon>
        <taxon>Formicoidea</taxon>
        <taxon>Formicidae</taxon>
        <taxon>Myrmicinae</taxon>
        <taxon>Mycetomoellerius</taxon>
    </lineage>
</organism>
<keyword evidence="2" id="KW-1185">Reference proteome</keyword>
<evidence type="ECO:0000313" key="1">
    <source>
        <dbReference type="EMBL" id="KYQ53218.1"/>
    </source>
</evidence>
<dbReference type="EMBL" id="KQ982648">
    <property type="protein sequence ID" value="KYQ53218.1"/>
    <property type="molecule type" value="Genomic_DNA"/>
</dbReference>